<evidence type="ECO:0000256" key="5">
    <source>
        <dbReference type="HAMAP-Rule" id="MF_00156"/>
    </source>
</evidence>
<evidence type="ECO:0000256" key="8">
    <source>
        <dbReference type="PIRSR" id="PIRSR000388-3"/>
    </source>
</evidence>
<proteinExistence type="inferred from homology"/>
<dbReference type="GO" id="GO:0005737">
    <property type="term" value="C:cytoplasm"/>
    <property type="evidence" value="ECO:0007669"/>
    <property type="project" value="UniProtKB-SubCell"/>
</dbReference>
<dbReference type="NCBIfam" id="NF001452">
    <property type="entry name" value="PRK00311.1"/>
    <property type="match status" value="1"/>
</dbReference>
<feature type="binding site" evidence="5 8">
    <location>
        <position position="124"/>
    </location>
    <ligand>
        <name>Mg(2+)</name>
        <dbReference type="ChEBI" id="CHEBI:18420"/>
    </ligand>
</feature>
<evidence type="ECO:0000256" key="4">
    <source>
        <dbReference type="ARBA" id="ARBA00022679"/>
    </source>
</evidence>
<feature type="binding site" evidence="5 7">
    <location>
        <begin position="53"/>
        <end position="54"/>
    </location>
    <ligand>
        <name>3-methyl-2-oxobutanoate</name>
        <dbReference type="ChEBI" id="CHEBI:11851"/>
    </ligand>
</feature>
<evidence type="ECO:0000256" key="2">
    <source>
        <dbReference type="ARBA" id="ARBA00011424"/>
    </source>
</evidence>
<dbReference type="PIRSF" id="PIRSF000388">
    <property type="entry name" value="Pantoate_hydroxy_MeTrfase"/>
    <property type="match status" value="1"/>
</dbReference>
<keyword evidence="5" id="KW-0963">Cytoplasm</keyword>
<dbReference type="CDD" id="cd06557">
    <property type="entry name" value="KPHMT-like"/>
    <property type="match status" value="1"/>
</dbReference>
<dbReference type="GO" id="GO:0000287">
    <property type="term" value="F:magnesium ion binding"/>
    <property type="evidence" value="ECO:0007669"/>
    <property type="project" value="TreeGrafter"/>
</dbReference>
<sequence>MNTPCQTLALPLTPRDLQRLKLQRHPITALTVWDALSGRLVDQAGVDVALVGDSLAMVSLGHASTLPVTLEEMLHHARAAGRAIQRALMVCDLPFLSYQCGPDAAVAAAGRVLKDTPCAAVKLEGGEPEVVAVVDRLVRMGIPVVGHLGLTPQSVHRLGYRQQAADAHGQERLRRQSLELQTAGCSALVLEHVPAPLASRLSRELVLPVIGIGAGDGCDGQVLVTADLLGLTERQPPFAPARLDGAGLALQTLRGWCEAVRAAGATQADSGIPQNQPGDGLLQGNGATPSSQARPDRST</sequence>
<comment type="catalytic activity">
    <reaction evidence="5">
        <text>(6R)-5,10-methylene-5,6,7,8-tetrahydrofolate + 3-methyl-2-oxobutanoate + H2O = 2-dehydropantoate + (6S)-5,6,7,8-tetrahydrofolate</text>
        <dbReference type="Rhea" id="RHEA:11824"/>
        <dbReference type="ChEBI" id="CHEBI:11561"/>
        <dbReference type="ChEBI" id="CHEBI:11851"/>
        <dbReference type="ChEBI" id="CHEBI:15377"/>
        <dbReference type="ChEBI" id="CHEBI:15636"/>
        <dbReference type="ChEBI" id="CHEBI:57453"/>
        <dbReference type="EC" id="2.1.2.11"/>
    </reaction>
</comment>
<dbReference type="Proteomes" id="UP000317990">
    <property type="component" value="Unassembled WGS sequence"/>
</dbReference>
<evidence type="ECO:0000256" key="6">
    <source>
        <dbReference type="PIRSR" id="PIRSR000388-1"/>
    </source>
</evidence>
<keyword evidence="5 8" id="KW-0479">Metal-binding</keyword>
<evidence type="ECO:0000313" key="11">
    <source>
        <dbReference type="Proteomes" id="UP000317990"/>
    </source>
</evidence>
<evidence type="ECO:0000256" key="1">
    <source>
        <dbReference type="ARBA" id="ARBA00008676"/>
    </source>
</evidence>
<dbReference type="PANTHER" id="PTHR20881">
    <property type="entry name" value="3-METHYL-2-OXOBUTANOATE HYDROXYMETHYLTRANSFERASE"/>
    <property type="match status" value="1"/>
</dbReference>
<evidence type="ECO:0000256" key="3">
    <source>
        <dbReference type="ARBA" id="ARBA00022655"/>
    </source>
</evidence>
<comment type="function">
    <text evidence="5">Catalyzes the reversible reaction in which hydroxymethyl group from 5,10-methylenetetrahydrofolate is transferred onto alpha-ketoisovalerate to form ketopantoate.</text>
</comment>
<dbReference type="EC" id="2.1.2.11" evidence="5"/>
<feature type="binding site" evidence="5 7">
    <location>
        <position position="92"/>
    </location>
    <ligand>
        <name>3-methyl-2-oxobutanoate</name>
        <dbReference type="ChEBI" id="CHEBI:11851"/>
    </ligand>
</feature>
<dbReference type="GO" id="GO:0015940">
    <property type="term" value="P:pantothenate biosynthetic process"/>
    <property type="evidence" value="ECO:0007669"/>
    <property type="project" value="UniProtKB-UniRule"/>
</dbReference>
<comment type="pathway">
    <text evidence="5">Cofactor biosynthesis; (R)-pantothenate biosynthesis; (R)-pantoate from 3-methyl-2-oxobutanoate: step 1/2.</text>
</comment>
<dbReference type="InterPro" id="IPR040442">
    <property type="entry name" value="Pyrv_kinase-like_dom_sf"/>
</dbReference>
<dbReference type="EMBL" id="SRMO01000059">
    <property type="protein sequence ID" value="TGG92624.1"/>
    <property type="molecule type" value="Genomic_DNA"/>
</dbReference>
<feature type="region of interest" description="Disordered" evidence="9">
    <location>
        <begin position="266"/>
        <end position="299"/>
    </location>
</feature>
<dbReference type="Pfam" id="PF02548">
    <property type="entry name" value="Pantoate_transf"/>
    <property type="match status" value="1"/>
</dbReference>
<accession>A0A524RNJ3</accession>
<evidence type="ECO:0000256" key="7">
    <source>
        <dbReference type="PIRSR" id="PIRSR000388-2"/>
    </source>
</evidence>
<organism evidence="10 11">
    <name type="scientific">Aphanocapsa feldmannii 277cV</name>
    <dbReference type="NCBI Taxonomy" id="2507553"/>
    <lineage>
        <taxon>Bacteria</taxon>
        <taxon>Bacillati</taxon>
        <taxon>Cyanobacteriota</taxon>
        <taxon>Cyanophyceae</taxon>
        <taxon>Oscillatoriophycideae</taxon>
        <taxon>Chroococcales</taxon>
        <taxon>Microcystaceae</taxon>
        <taxon>Aphanocapsa</taxon>
    </lineage>
</organism>
<protein>
    <recommendedName>
        <fullName evidence="5">3-methyl-2-oxobutanoate hydroxymethyltransferase</fullName>
        <ecNumber evidence="5">2.1.2.11</ecNumber>
    </recommendedName>
    <alternativeName>
        <fullName evidence="5">Ketopantoate hydroxymethyltransferase</fullName>
        <shortName evidence="5">KPHMT</shortName>
    </alternativeName>
</protein>
<dbReference type="UniPathway" id="UPA00028">
    <property type="reaction ID" value="UER00003"/>
</dbReference>
<dbReference type="HAMAP" id="MF_00156">
    <property type="entry name" value="PanB"/>
    <property type="match status" value="1"/>
</dbReference>
<feature type="binding site" evidence="5 7">
    <location>
        <position position="122"/>
    </location>
    <ligand>
        <name>3-methyl-2-oxobutanoate</name>
        <dbReference type="ChEBI" id="CHEBI:11851"/>
    </ligand>
</feature>
<comment type="subcellular location">
    <subcellularLocation>
        <location evidence="5">Cytoplasm</location>
    </subcellularLocation>
</comment>
<reference evidence="10 11" key="1">
    <citation type="journal article" date="2019" name="mSystems">
        <title>Life at home and on the roam: Genomic adaptions reflect the dual lifestyle of an intracellular, facultative symbiont.</title>
        <authorList>
            <person name="Burgsdorf I."/>
        </authorList>
    </citation>
    <scope>NUCLEOTIDE SEQUENCE [LARGE SCALE GENOMIC DNA]</scope>
    <source>
        <strain evidence="10">277cV</strain>
    </source>
</reference>
<dbReference type="AlphaFoldDB" id="A0A524RNJ3"/>
<dbReference type="InterPro" id="IPR003700">
    <property type="entry name" value="Pantoate_hydroxy_MeTrfase"/>
</dbReference>
<evidence type="ECO:0000313" key="10">
    <source>
        <dbReference type="EMBL" id="TGG92624.1"/>
    </source>
</evidence>
<keyword evidence="4 5" id="KW-0808">Transferase</keyword>
<dbReference type="GO" id="GO:0008168">
    <property type="term" value="F:methyltransferase activity"/>
    <property type="evidence" value="ECO:0007669"/>
    <property type="project" value="UniProtKB-KW"/>
</dbReference>
<comment type="cofactor">
    <cofactor evidence="5 8">
        <name>Mg(2+)</name>
        <dbReference type="ChEBI" id="CHEBI:18420"/>
    </cofactor>
    <text evidence="5 8">Binds 1 Mg(2+) ion per subunit.</text>
</comment>
<feature type="binding site" evidence="5 8">
    <location>
        <position position="53"/>
    </location>
    <ligand>
        <name>Mg(2+)</name>
        <dbReference type="ChEBI" id="CHEBI:18420"/>
    </ligand>
</feature>
<dbReference type="InterPro" id="IPR015813">
    <property type="entry name" value="Pyrv/PenolPyrv_kinase-like_dom"/>
</dbReference>
<feature type="active site" description="Proton acceptor" evidence="5 6">
    <location>
        <position position="191"/>
    </location>
</feature>
<dbReference type="NCBIfam" id="TIGR00222">
    <property type="entry name" value="panB"/>
    <property type="match status" value="1"/>
</dbReference>
<dbReference type="GO" id="GO:0032259">
    <property type="term" value="P:methylation"/>
    <property type="evidence" value="ECO:0007669"/>
    <property type="project" value="UniProtKB-KW"/>
</dbReference>
<keyword evidence="5 8" id="KW-0460">Magnesium</keyword>
<dbReference type="PANTHER" id="PTHR20881:SF0">
    <property type="entry name" value="3-METHYL-2-OXOBUTANOATE HYDROXYMETHYLTRANSFERASE"/>
    <property type="match status" value="1"/>
</dbReference>
<comment type="subunit">
    <text evidence="2 5">Homodecamer; pentamer of dimers.</text>
</comment>
<gene>
    <name evidence="5 10" type="primary">panB</name>
    <name evidence="10" type="ORF">ERJ67_05245</name>
</gene>
<comment type="caution">
    <text evidence="10">The sequence shown here is derived from an EMBL/GenBank/DDBJ whole genome shotgun (WGS) entry which is preliminary data.</text>
</comment>
<dbReference type="Gene3D" id="3.20.20.60">
    <property type="entry name" value="Phosphoenolpyruvate-binding domains"/>
    <property type="match status" value="1"/>
</dbReference>
<dbReference type="SUPFAM" id="SSF51621">
    <property type="entry name" value="Phosphoenolpyruvate/pyruvate domain"/>
    <property type="match status" value="1"/>
</dbReference>
<evidence type="ECO:0000256" key="9">
    <source>
        <dbReference type="SAM" id="MobiDB-lite"/>
    </source>
</evidence>
<feature type="binding site" evidence="5 8">
    <location>
        <position position="92"/>
    </location>
    <ligand>
        <name>Mg(2+)</name>
        <dbReference type="ChEBI" id="CHEBI:18420"/>
    </ligand>
</feature>
<feature type="compositionally biased region" description="Polar residues" evidence="9">
    <location>
        <begin position="267"/>
        <end position="277"/>
    </location>
</feature>
<name>A0A524RNJ3_9CHRO</name>
<keyword evidence="3 5" id="KW-0566">Pantothenate biosynthesis</keyword>
<dbReference type="GO" id="GO:0003864">
    <property type="term" value="F:3-methyl-2-oxobutanoate hydroxymethyltransferase activity"/>
    <property type="evidence" value="ECO:0007669"/>
    <property type="project" value="UniProtKB-UniRule"/>
</dbReference>
<comment type="similarity">
    <text evidence="1 5">Belongs to the PanB family.</text>
</comment>
<keyword evidence="10" id="KW-0489">Methyltransferase</keyword>